<dbReference type="EMBL" id="JARYMX010000008">
    <property type="protein sequence ID" value="KAJ9539033.1"/>
    <property type="molecule type" value="Genomic_DNA"/>
</dbReference>
<keyword evidence="3" id="KW-1185">Reference proteome</keyword>
<evidence type="ECO:0000313" key="2">
    <source>
        <dbReference type="EMBL" id="KAJ9539033.1"/>
    </source>
</evidence>
<dbReference type="AlphaFoldDB" id="A0AA38SVA5"/>
<feature type="region of interest" description="Disordered" evidence="1">
    <location>
        <begin position="313"/>
        <end position="333"/>
    </location>
</feature>
<reference evidence="2" key="1">
    <citation type="submission" date="2023-03" db="EMBL/GenBank/DDBJ databases">
        <title>Chromosome-scale reference genome and RAD-based genetic map of yellow starthistle (Centaurea solstitialis) reveal putative structural variation and QTLs associated with invader traits.</title>
        <authorList>
            <person name="Reatini B."/>
            <person name="Cang F.A."/>
            <person name="Jiang Q."/>
            <person name="Mckibben M.T.W."/>
            <person name="Barker M.S."/>
            <person name="Rieseberg L.H."/>
            <person name="Dlugosch K.M."/>
        </authorList>
    </citation>
    <scope>NUCLEOTIDE SEQUENCE</scope>
    <source>
        <strain evidence="2">CAN-66</strain>
        <tissue evidence="2">Leaf</tissue>
    </source>
</reference>
<feature type="region of interest" description="Disordered" evidence="1">
    <location>
        <begin position="64"/>
        <end position="84"/>
    </location>
</feature>
<feature type="compositionally biased region" description="Basic and acidic residues" evidence="1">
    <location>
        <begin position="64"/>
        <end position="73"/>
    </location>
</feature>
<sequence>MVGGQYVTRLAKHFGILGRGAVASMISLGEMGLIDMEQLKGMGVVKSVRTTHGTRYHWETRPERQELRGRPTVEHSASSSGAAAMEESADWNAYARYQGMTQQLSNLQLSFDRHHQRMEYNSTKTLHQTNLQSGVLNQVAEHLGVQPTTAYAPSPLWPFSDESPPVYGGYFENSEEFNPRETWDILGEGAYSSNVKVKGLNSPLNRLLHCMLVHAVNSRSSSEEKISVYDLWLLYELRRRIATPCILYHRRATSKRRVVIGVVAKWWVANMCRGFDDKPRRDGSHRHGATQGHGVVKSVRTTHGTRYHWETRPERQELRGRPTVEHGASSNGAAAMEESADWNAYAGYQGMTQQLSNLQLSFDRHHQRMEYNSTETLHQTNWQSGVLNQVAEHLGVQPTTAYAPSPLWPFSDESPPGFPILCLIVCNTPLKRNRKVKFYTAKSNAVPGFGAFSVETDFSKDQDQETNESVLQSTDPVH</sequence>
<evidence type="ECO:0000256" key="1">
    <source>
        <dbReference type="SAM" id="MobiDB-lite"/>
    </source>
</evidence>
<organism evidence="2 3">
    <name type="scientific">Centaurea solstitialis</name>
    <name type="common">yellow star-thistle</name>
    <dbReference type="NCBI Taxonomy" id="347529"/>
    <lineage>
        <taxon>Eukaryota</taxon>
        <taxon>Viridiplantae</taxon>
        <taxon>Streptophyta</taxon>
        <taxon>Embryophyta</taxon>
        <taxon>Tracheophyta</taxon>
        <taxon>Spermatophyta</taxon>
        <taxon>Magnoliopsida</taxon>
        <taxon>eudicotyledons</taxon>
        <taxon>Gunneridae</taxon>
        <taxon>Pentapetalae</taxon>
        <taxon>asterids</taxon>
        <taxon>campanulids</taxon>
        <taxon>Asterales</taxon>
        <taxon>Asteraceae</taxon>
        <taxon>Carduoideae</taxon>
        <taxon>Cardueae</taxon>
        <taxon>Centaureinae</taxon>
        <taxon>Centaurea</taxon>
    </lineage>
</organism>
<accession>A0AA38SVA5</accession>
<dbReference type="Proteomes" id="UP001172457">
    <property type="component" value="Chromosome 8"/>
</dbReference>
<proteinExistence type="predicted"/>
<name>A0AA38SVA5_9ASTR</name>
<feature type="compositionally biased region" description="Basic and acidic residues" evidence="1">
    <location>
        <begin position="313"/>
        <end position="324"/>
    </location>
</feature>
<gene>
    <name evidence="2" type="ORF">OSB04_031766</name>
</gene>
<protein>
    <submittedName>
        <fullName evidence="2">Uncharacterized protein</fullName>
    </submittedName>
</protein>
<evidence type="ECO:0000313" key="3">
    <source>
        <dbReference type="Proteomes" id="UP001172457"/>
    </source>
</evidence>
<comment type="caution">
    <text evidence="2">The sequence shown here is derived from an EMBL/GenBank/DDBJ whole genome shotgun (WGS) entry which is preliminary data.</text>
</comment>